<proteinExistence type="inferred from homology"/>
<dbReference type="NCBIfam" id="NF003501">
    <property type="entry name" value="PRK05170.1-5"/>
    <property type="match status" value="1"/>
</dbReference>
<dbReference type="NCBIfam" id="NF003507">
    <property type="entry name" value="PRK05170.2-5"/>
    <property type="match status" value="1"/>
</dbReference>
<evidence type="ECO:0000313" key="3">
    <source>
        <dbReference type="Proteomes" id="UP001209713"/>
    </source>
</evidence>
<sequence length="159" mass="18603">MIAKRFEPFWKTVPLEQMSQSEWESICDGCGKCCLQKLQDEDTDEIFYTNLSCHQLSTSTSQCKVYEARQQKVPGCITLTPDKLDEFQWLPDTCSYRVLHETKDLPDWHPLIVGSNKEMFRQGLTVKDYAVNEHSVDEEDWDTHIIKWVDGHPEPYDLN</sequence>
<comment type="caution">
    <text evidence="2">The sequence shown here is derived from an EMBL/GenBank/DDBJ whole genome shotgun (WGS) entry which is preliminary data.</text>
</comment>
<dbReference type="EMBL" id="JAOVZB010000003">
    <property type="protein sequence ID" value="MCV2402654.1"/>
    <property type="molecule type" value="Genomic_DNA"/>
</dbReference>
<dbReference type="PANTHER" id="PTHR37421">
    <property type="entry name" value="UPF0260 PROTEIN YCGN"/>
    <property type="match status" value="1"/>
</dbReference>
<gene>
    <name evidence="2" type="ORF">OFY17_07140</name>
</gene>
<dbReference type="InterPro" id="IPR005358">
    <property type="entry name" value="Puta_zinc/iron-chelating_dom"/>
</dbReference>
<dbReference type="Proteomes" id="UP001209713">
    <property type="component" value="Unassembled WGS sequence"/>
</dbReference>
<name>A0ABT2YRZ7_9GAMM</name>
<dbReference type="RefSeq" id="WP_263530037.1">
    <property type="nucleotide sequence ID" value="NZ_JAOVZB010000003.1"/>
</dbReference>
<dbReference type="InterPro" id="IPR008228">
    <property type="entry name" value="UCP006173"/>
</dbReference>
<reference evidence="2 3" key="1">
    <citation type="submission" date="2022-10" db="EMBL/GenBank/DDBJ databases">
        <title>Marinomonas transparenta sp. nov. and Marinomonas sargassi sp. nov., isolated from marine alga (Sargassum natans (L.) Gaillon).</title>
        <authorList>
            <person name="Wang Y."/>
        </authorList>
    </citation>
    <scope>NUCLEOTIDE SEQUENCE [LARGE SCALE GENOMIC DNA]</scope>
    <source>
        <strain evidence="2 3">C2222</strain>
    </source>
</reference>
<protein>
    <recommendedName>
        <fullName evidence="1">UPF0260 protein OFY17_07140</fullName>
    </recommendedName>
</protein>
<evidence type="ECO:0000313" key="2">
    <source>
        <dbReference type="EMBL" id="MCV2402654.1"/>
    </source>
</evidence>
<comment type="similarity">
    <text evidence="1">Belongs to the UPF0260 family.</text>
</comment>
<dbReference type="Pfam" id="PF03692">
    <property type="entry name" value="CxxCxxCC"/>
    <property type="match status" value="1"/>
</dbReference>
<organism evidence="2 3">
    <name type="scientific">Marinomonas sargassi</name>
    <dbReference type="NCBI Taxonomy" id="2984494"/>
    <lineage>
        <taxon>Bacteria</taxon>
        <taxon>Pseudomonadati</taxon>
        <taxon>Pseudomonadota</taxon>
        <taxon>Gammaproteobacteria</taxon>
        <taxon>Oceanospirillales</taxon>
        <taxon>Oceanospirillaceae</taxon>
        <taxon>Marinomonas</taxon>
    </lineage>
</organism>
<evidence type="ECO:0000256" key="1">
    <source>
        <dbReference type="HAMAP-Rule" id="MF_00676"/>
    </source>
</evidence>
<dbReference type="PANTHER" id="PTHR37421:SF1">
    <property type="entry name" value="UPF0260 PROTEIN YCGN"/>
    <property type="match status" value="1"/>
</dbReference>
<dbReference type="PIRSF" id="PIRSF006173">
    <property type="entry name" value="UCP006173"/>
    <property type="match status" value="1"/>
</dbReference>
<keyword evidence="3" id="KW-1185">Reference proteome</keyword>
<dbReference type="HAMAP" id="MF_00676">
    <property type="entry name" value="UPF0260"/>
    <property type="match status" value="1"/>
</dbReference>
<accession>A0ABT2YRZ7</accession>